<dbReference type="InterPro" id="IPR001461">
    <property type="entry name" value="Aspartic_peptidase_A1"/>
</dbReference>
<comment type="similarity">
    <text evidence="1">Belongs to the peptidase A1 family.</text>
</comment>
<dbReference type="InterPro" id="IPR032861">
    <property type="entry name" value="TAXi_N"/>
</dbReference>
<dbReference type="InterPro" id="IPR021109">
    <property type="entry name" value="Peptidase_aspartic_dom_sf"/>
</dbReference>
<organism evidence="3 4">
    <name type="scientific">Ilex paraguariensis</name>
    <name type="common">yerba mate</name>
    <dbReference type="NCBI Taxonomy" id="185542"/>
    <lineage>
        <taxon>Eukaryota</taxon>
        <taxon>Viridiplantae</taxon>
        <taxon>Streptophyta</taxon>
        <taxon>Embryophyta</taxon>
        <taxon>Tracheophyta</taxon>
        <taxon>Spermatophyta</taxon>
        <taxon>Magnoliopsida</taxon>
        <taxon>eudicotyledons</taxon>
        <taxon>Gunneridae</taxon>
        <taxon>Pentapetalae</taxon>
        <taxon>asterids</taxon>
        <taxon>campanulids</taxon>
        <taxon>Aquifoliales</taxon>
        <taxon>Aquifoliaceae</taxon>
        <taxon>Ilex</taxon>
    </lineage>
</organism>
<evidence type="ECO:0000313" key="3">
    <source>
        <dbReference type="EMBL" id="CAK9141630.1"/>
    </source>
</evidence>
<feature type="domain" description="Peptidase A1" evidence="2">
    <location>
        <begin position="110"/>
        <end position="234"/>
    </location>
</feature>
<dbReference type="SUPFAM" id="SSF50630">
    <property type="entry name" value="Acid proteases"/>
    <property type="match status" value="1"/>
</dbReference>
<proteinExistence type="inferred from homology"/>
<dbReference type="Gene3D" id="2.40.70.10">
    <property type="entry name" value="Acid Proteases"/>
    <property type="match status" value="1"/>
</dbReference>
<name>A0ABC8RDK6_9AQUA</name>
<dbReference type="PANTHER" id="PTHR13683:SF685">
    <property type="entry name" value="EUKARYOTIC ASPARTYL PROTEASE FAMILY PROTEIN"/>
    <property type="match status" value="1"/>
</dbReference>
<accession>A0ABC8RDK6</accession>
<dbReference type="PROSITE" id="PS51767">
    <property type="entry name" value="PEPTIDASE_A1"/>
    <property type="match status" value="1"/>
</dbReference>
<evidence type="ECO:0000256" key="1">
    <source>
        <dbReference type="ARBA" id="ARBA00007447"/>
    </source>
</evidence>
<protein>
    <recommendedName>
        <fullName evidence="2">Peptidase A1 domain-containing protein</fullName>
    </recommendedName>
</protein>
<comment type="caution">
    <text evidence="3">The sequence shown here is derived from an EMBL/GenBank/DDBJ whole genome shotgun (WGS) entry which is preliminary data.</text>
</comment>
<keyword evidence="4" id="KW-1185">Reference proteome</keyword>
<evidence type="ECO:0000259" key="2">
    <source>
        <dbReference type="PROSITE" id="PS51767"/>
    </source>
</evidence>
<dbReference type="InterPro" id="IPR033121">
    <property type="entry name" value="PEPTIDASE_A1"/>
</dbReference>
<dbReference type="EMBL" id="CAUOFW020001158">
    <property type="protein sequence ID" value="CAK9141630.1"/>
    <property type="molecule type" value="Genomic_DNA"/>
</dbReference>
<sequence length="234" mass="25446">MVKLKMKMMIMAIINRRNSQILSFSSFSGLSIAQFYSYRLFLVLVLMIFSCVSASSSSAGGVIRVSYKFSGTDRSLSALKAHDTLRHFGVFAGVDLPLGGTGRPDSVGLYYAKIGIGTPSKDYYVQVDTGSDIMWVNCIQCKECPRRGYHGLELTLYDPGDSLSGKLVSCDEEFCLEINGGRVSGCNTNVSCLYTEVYGDGSYSIGYFVKDIVQYEGVSGDLQTKSANGSVIFG</sequence>
<dbReference type="Proteomes" id="UP001642360">
    <property type="component" value="Unassembled WGS sequence"/>
</dbReference>
<dbReference type="Pfam" id="PF14543">
    <property type="entry name" value="TAXi_N"/>
    <property type="match status" value="1"/>
</dbReference>
<reference evidence="3 4" key="1">
    <citation type="submission" date="2024-02" db="EMBL/GenBank/DDBJ databases">
        <authorList>
            <person name="Vignale AGUSTIN F."/>
            <person name="Sosa J E."/>
            <person name="Modenutti C."/>
        </authorList>
    </citation>
    <scope>NUCLEOTIDE SEQUENCE [LARGE SCALE GENOMIC DNA]</scope>
</reference>
<dbReference type="PANTHER" id="PTHR13683">
    <property type="entry name" value="ASPARTYL PROTEASES"/>
    <property type="match status" value="1"/>
</dbReference>
<gene>
    <name evidence="3" type="ORF">ILEXP_LOCUS9223</name>
</gene>
<evidence type="ECO:0000313" key="4">
    <source>
        <dbReference type="Proteomes" id="UP001642360"/>
    </source>
</evidence>
<dbReference type="AlphaFoldDB" id="A0ABC8RDK6"/>